<name>A0A5R9B7A8_9MICC</name>
<dbReference type="InterPro" id="IPR001584">
    <property type="entry name" value="Integrase_cat-core"/>
</dbReference>
<dbReference type="AlphaFoldDB" id="A0A5R9B7A8"/>
<dbReference type="SUPFAM" id="SSF53098">
    <property type="entry name" value="Ribonuclease H-like"/>
    <property type="match status" value="1"/>
</dbReference>
<reference evidence="3 4" key="1">
    <citation type="submission" date="2019-05" db="EMBL/GenBank/DDBJ databases">
        <title>Nesterenkonia sp. GY074 isolated from the Southern Atlantic Ocean.</title>
        <authorList>
            <person name="Zhang G."/>
        </authorList>
    </citation>
    <scope>NUCLEOTIDE SEQUENCE [LARGE SCALE GENOMIC DNA]</scope>
    <source>
        <strain evidence="3 4">GY074</strain>
    </source>
</reference>
<sequence>MFRGRDDLVIRFQFVEDHRGTHEVKRMCQVLQIQRSSYYKWQAGRWARQQREQADDRVLARIRDHHQEWDHTLGYRRMTVELNADQPAGEPLNHKRVARLMRAKNIVGVHLRKPKTTTVKDPGAQVFGDLINLEFTAETPGEVYVGDVTYLPYGQKGEFLYLATVIDLCSKRLVGWSIADHMRTSLVENAMHHAAAARGSLDGAIFGSDHGRQYTSSDFQATCRRLGVRQSMGRIGSCLLTG</sequence>
<dbReference type="GO" id="GO:0015074">
    <property type="term" value="P:DNA integration"/>
    <property type="evidence" value="ECO:0007669"/>
    <property type="project" value="InterPro"/>
</dbReference>
<dbReference type="InterPro" id="IPR050900">
    <property type="entry name" value="Transposase_IS3/IS150/IS904"/>
</dbReference>
<feature type="domain" description="Integrase catalytic" evidence="2">
    <location>
        <begin position="136"/>
        <end position="242"/>
    </location>
</feature>
<evidence type="ECO:0000313" key="4">
    <source>
        <dbReference type="Proteomes" id="UP000310458"/>
    </source>
</evidence>
<comment type="caution">
    <text evidence="3">The sequence shown here is derived from an EMBL/GenBank/DDBJ whole genome shotgun (WGS) entry which is preliminary data.</text>
</comment>
<dbReference type="EMBL" id="VAVZ01000061">
    <property type="protein sequence ID" value="TLP92699.1"/>
    <property type="molecule type" value="Genomic_DNA"/>
</dbReference>
<evidence type="ECO:0000313" key="3">
    <source>
        <dbReference type="EMBL" id="TLP92699.1"/>
    </source>
</evidence>
<evidence type="ECO:0000259" key="2">
    <source>
        <dbReference type="PROSITE" id="PS50994"/>
    </source>
</evidence>
<evidence type="ECO:0000256" key="1">
    <source>
        <dbReference type="ARBA" id="ARBA00002286"/>
    </source>
</evidence>
<dbReference type="OrthoDB" id="4281720at2"/>
<dbReference type="GO" id="GO:0003676">
    <property type="term" value="F:nucleic acid binding"/>
    <property type="evidence" value="ECO:0007669"/>
    <property type="project" value="InterPro"/>
</dbReference>
<comment type="function">
    <text evidence="1">Involved in the transposition of the insertion sequence.</text>
</comment>
<dbReference type="Gene3D" id="3.30.420.10">
    <property type="entry name" value="Ribonuclease H-like superfamily/Ribonuclease H"/>
    <property type="match status" value="1"/>
</dbReference>
<organism evidence="3 4">
    <name type="scientific">Nesterenkonia salmonea</name>
    <dbReference type="NCBI Taxonomy" id="1804987"/>
    <lineage>
        <taxon>Bacteria</taxon>
        <taxon>Bacillati</taxon>
        <taxon>Actinomycetota</taxon>
        <taxon>Actinomycetes</taxon>
        <taxon>Micrococcales</taxon>
        <taxon>Micrococcaceae</taxon>
        <taxon>Nesterenkonia</taxon>
    </lineage>
</organism>
<dbReference type="InterPro" id="IPR012337">
    <property type="entry name" value="RNaseH-like_sf"/>
</dbReference>
<gene>
    <name evidence="3" type="ORF">FEF26_14620</name>
</gene>
<dbReference type="InterPro" id="IPR048020">
    <property type="entry name" value="Transpos_IS3"/>
</dbReference>
<protein>
    <submittedName>
        <fullName evidence="3">IS3 family transposase</fullName>
    </submittedName>
</protein>
<dbReference type="PANTHER" id="PTHR46889:SF4">
    <property type="entry name" value="TRANSPOSASE INSO FOR INSERTION SEQUENCE ELEMENT IS911B-RELATED"/>
    <property type="match status" value="1"/>
</dbReference>
<accession>A0A5R9B7A8</accession>
<dbReference type="PROSITE" id="PS50994">
    <property type="entry name" value="INTEGRASE"/>
    <property type="match status" value="1"/>
</dbReference>
<dbReference type="NCBIfam" id="NF033516">
    <property type="entry name" value="transpos_IS3"/>
    <property type="match status" value="1"/>
</dbReference>
<dbReference type="Proteomes" id="UP000310458">
    <property type="component" value="Unassembled WGS sequence"/>
</dbReference>
<dbReference type="InterPro" id="IPR025948">
    <property type="entry name" value="HTH-like_dom"/>
</dbReference>
<dbReference type="InterPro" id="IPR036397">
    <property type="entry name" value="RNaseH_sf"/>
</dbReference>
<dbReference type="Pfam" id="PF13276">
    <property type="entry name" value="HTH_21"/>
    <property type="match status" value="1"/>
</dbReference>
<dbReference type="Pfam" id="PF00665">
    <property type="entry name" value="rve"/>
    <property type="match status" value="1"/>
</dbReference>
<dbReference type="PANTHER" id="PTHR46889">
    <property type="entry name" value="TRANSPOSASE INSF FOR INSERTION SEQUENCE IS3B-RELATED"/>
    <property type="match status" value="1"/>
</dbReference>
<proteinExistence type="predicted"/>
<keyword evidence="4" id="KW-1185">Reference proteome</keyword>